<dbReference type="PANTHER" id="PTHR31170:SF25">
    <property type="entry name" value="BNAA09G04570D PROTEIN"/>
    <property type="match status" value="1"/>
</dbReference>
<comment type="caution">
    <text evidence="3">The sequence shown here is derived from an EMBL/GenBank/DDBJ whole genome shotgun (WGS) entry which is preliminary data.</text>
</comment>
<gene>
    <name evidence="3" type="ORF">CMV_017725</name>
</gene>
<dbReference type="PANTHER" id="PTHR31170">
    <property type="entry name" value="BNAC04G53230D PROTEIN"/>
    <property type="match status" value="1"/>
</dbReference>
<evidence type="ECO:0000256" key="2">
    <source>
        <dbReference type="SAM" id="Phobius"/>
    </source>
</evidence>
<keyword evidence="2" id="KW-0812">Transmembrane</keyword>
<reference evidence="3" key="1">
    <citation type="submission" date="2020-03" db="EMBL/GenBank/DDBJ databases">
        <title>Castanea mollissima Vanexum genome sequencing.</title>
        <authorList>
            <person name="Staton M."/>
        </authorList>
    </citation>
    <scope>NUCLEOTIDE SEQUENCE</scope>
    <source>
        <tissue evidence="3">Leaf</tissue>
    </source>
</reference>
<organism evidence="3 4">
    <name type="scientific">Castanea mollissima</name>
    <name type="common">Chinese chestnut</name>
    <dbReference type="NCBI Taxonomy" id="60419"/>
    <lineage>
        <taxon>Eukaryota</taxon>
        <taxon>Viridiplantae</taxon>
        <taxon>Streptophyta</taxon>
        <taxon>Embryophyta</taxon>
        <taxon>Tracheophyta</taxon>
        <taxon>Spermatophyta</taxon>
        <taxon>Magnoliopsida</taxon>
        <taxon>eudicotyledons</taxon>
        <taxon>Gunneridae</taxon>
        <taxon>Pentapetalae</taxon>
        <taxon>rosids</taxon>
        <taxon>fabids</taxon>
        <taxon>Fagales</taxon>
        <taxon>Fagaceae</taxon>
        <taxon>Castanea</taxon>
    </lineage>
</organism>
<protein>
    <submittedName>
        <fullName evidence="3">Uncharacterized protein</fullName>
    </submittedName>
</protein>
<keyword evidence="2" id="KW-1133">Transmembrane helix</keyword>
<dbReference type="EMBL" id="JRKL02002879">
    <property type="protein sequence ID" value="KAF3957242.1"/>
    <property type="molecule type" value="Genomic_DNA"/>
</dbReference>
<keyword evidence="4" id="KW-1185">Reference proteome</keyword>
<accession>A0A8J4R4J3</accession>
<evidence type="ECO:0000313" key="4">
    <source>
        <dbReference type="Proteomes" id="UP000737018"/>
    </source>
</evidence>
<dbReference type="OrthoDB" id="1842647at2759"/>
<dbReference type="InterPro" id="IPR004158">
    <property type="entry name" value="DUF247_pln"/>
</dbReference>
<name>A0A8J4R4J3_9ROSI</name>
<proteinExistence type="predicted"/>
<evidence type="ECO:0000256" key="1">
    <source>
        <dbReference type="SAM" id="MobiDB-lite"/>
    </source>
</evidence>
<keyword evidence="2" id="KW-0472">Membrane</keyword>
<dbReference type="Proteomes" id="UP000737018">
    <property type="component" value="Unassembled WGS sequence"/>
</dbReference>
<evidence type="ECO:0000313" key="3">
    <source>
        <dbReference type="EMBL" id="KAF3957242.1"/>
    </source>
</evidence>
<sequence length="491" mass="57278">MEHNFMSPMGRKAITEDSLPLGSTGLGEDISHNQILDAPTSTSTSTTPSWVVKLVNDSMKEESFATPRYCPTPCTMFRAPTNMRQVNEHAYDPVLVSIGPFHYKKALLQGMEEHKLQFLFFLMRFQSKEEKEHRFQRLAEAMKRLEGRARWCYSEVFDDISTDDFVRMMVIDGCFILELFRYYQRSEKEKVDDPIFRTRWKLPVIRLDLVKLENQLPFFVLQELYMLTSLGHEPPLIHVALNFLHPLLTPTQRIPIHDPFLEHAPDHLLALFHSTFNPKENPKISSAHGSIMQEKKCLIPSVRELQRVGIFLKSGEGDLLDIKYHSHHMTVLTGRASLEIPPLFIDYKTGPILRNLVAYEQCNKCVKPYFTSYIMFFDGLVNTPEDVQILRNKRIFYHVLGSDHEVSVLLNDLTKNVAYDHWHDCYLSPLLHKIYLRSNMTYLKIQATIRREYFSSPVSCISYMITFLLLYLSVIQTMFTIIAYIRPHHEH</sequence>
<dbReference type="Pfam" id="PF03140">
    <property type="entry name" value="DUF247"/>
    <property type="match status" value="1"/>
</dbReference>
<feature type="transmembrane region" description="Helical" evidence="2">
    <location>
        <begin position="461"/>
        <end position="485"/>
    </location>
</feature>
<dbReference type="AlphaFoldDB" id="A0A8J4R4J3"/>
<feature type="region of interest" description="Disordered" evidence="1">
    <location>
        <begin position="1"/>
        <end position="26"/>
    </location>
</feature>